<dbReference type="KEGG" id="den:MHIR_DE00476"/>
<keyword evidence="2" id="KW-1185">Reference proteome</keyword>
<dbReference type="EMBL" id="LN999833">
    <property type="protein sequence ID" value="CUX96734.1"/>
    <property type="molecule type" value="Genomic_DNA"/>
</dbReference>
<name>A0A143WSI1_9ENTR</name>
<proteinExistence type="predicted"/>
<dbReference type="Proteomes" id="UP000095322">
    <property type="component" value="Chromosome I"/>
</dbReference>
<sequence>MISDLAQKTLCLIHIGLTFTLSQIKDRHGLFFKYMER</sequence>
<organism evidence="1 2">
    <name type="scientific">Candidatus Doolittlea endobia</name>
    <dbReference type="NCBI Taxonomy" id="1778262"/>
    <lineage>
        <taxon>Bacteria</taxon>
        <taxon>Pseudomonadati</taxon>
        <taxon>Pseudomonadota</taxon>
        <taxon>Gammaproteobacteria</taxon>
        <taxon>Enterobacterales</taxon>
        <taxon>Enterobacteriaceae</taxon>
        <taxon>Candidatus Doolittlea</taxon>
    </lineage>
</organism>
<gene>
    <name evidence="1" type="ORF">MHIR_DE00476</name>
</gene>
<accession>A0A143WSI1</accession>
<evidence type="ECO:0000313" key="1">
    <source>
        <dbReference type="EMBL" id="CUX96734.1"/>
    </source>
</evidence>
<reference evidence="2" key="1">
    <citation type="submission" date="2016-01" db="EMBL/GenBank/DDBJ databases">
        <authorList>
            <person name="Husnik F."/>
        </authorList>
    </citation>
    <scope>NUCLEOTIDE SEQUENCE [LARGE SCALE GENOMIC DNA]</scope>
</reference>
<dbReference type="AlphaFoldDB" id="A0A143WSI1"/>
<protein>
    <submittedName>
        <fullName evidence="1">Uncharacterized protein</fullName>
    </submittedName>
</protein>
<evidence type="ECO:0000313" key="2">
    <source>
        <dbReference type="Proteomes" id="UP000095322"/>
    </source>
</evidence>